<reference evidence="12" key="1">
    <citation type="submission" date="2013-01" db="EMBL/GenBank/DDBJ databases">
        <title>Hox genes in echinoderms: conservation and a unique co-option.</title>
        <authorList>
            <person name="Tsuchimoto J."/>
            <person name="Yamaguchi M."/>
        </authorList>
    </citation>
    <scope>NUCLEOTIDE SEQUENCE</scope>
    <source>
        <tissue evidence="12">Embryo</tissue>
    </source>
</reference>
<evidence type="ECO:0000256" key="5">
    <source>
        <dbReference type="ARBA" id="ARBA00023155"/>
    </source>
</evidence>
<dbReference type="PANTHER" id="PTHR45659">
    <property type="entry name" value="HOMEOBOX PROTEIN HOX"/>
    <property type="match status" value="1"/>
</dbReference>
<evidence type="ECO:0000256" key="4">
    <source>
        <dbReference type="ARBA" id="ARBA00023125"/>
    </source>
</evidence>
<feature type="compositionally biased region" description="Acidic residues" evidence="10">
    <location>
        <begin position="270"/>
        <end position="279"/>
    </location>
</feature>
<gene>
    <name evidence="12" type="primary">PjHox7</name>
</gene>
<dbReference type="InterPro" id="IPR050296">
    <property type="entry name" value="Antp_homeobox"/>
</dbReference>
<accession>X5I196</accession>
<organism evidence="12">
    <name type="scientific">Peronella japonica</name>
    <dbReference type="NCBI Taxonomy" id="262331"/>
    <lineage>
        <taxon>Eukaryota</taxon>
        <taxon>Metazoa</taxon>
        <taxon>Echinodermata</taxon>
        <taxon>Eleutherozoa</taxon>
        <taxon>Echinozoa</taxon>
        <taxon>Echinoidea</taxon>
        <taxon>Euechinoidea</taxon>
        <taxon>Gnathostomata</taxon>
        <taxon>Clypeasteroida</taxon>
        <taxon>Laganidae</taxon>
        <taxon>Peronella</taxon>
    </lineage>
</organism>
<evidence type="ECO:0000256" key="9">
    <source>
        <dbReference type="RuleBase" id="RU000682"/>
    </source>
</evidence>
<sequence>MSSSSYFVNSAFFSAYPHSGDQYYPSPAGATGYELSSCAFSKNQKSTTYSTSTSPTLQATVTTKQSVTQQIGTTPTAASFYSHGGGSLSNFPTTVGYGDHTVSPASYGSMSQPLSPTSSWEASARMPASYNSPAWGTTAAELAGDGGYRSRVNALAAGTGCLVSAAAEPNNNHISHQVMSPCKSSAGYPWMPVSGPNVGLEVGRKRCRQTYTRYQTLELEKEFHFNRYLTRRRRIELSHLLGLTERQIKIWFQNRRMKYKKESKNKEEGSGEGEGENESESTVAASAEGVTHNTGVTVLEKPASLMLHVDDTVGLNVRHS</sequence>
<dbReference type="GO" id="GO:0000978">
    <property type="term" value="F:RNA polymerase II cis-regulatory region sequence-specific DNA binding"/>
    <property type="evidence" value="ECO:0007669"/>
    <property type="project" value="TreeGrafter"/>
</dbReference>
<dbReference type="FunFam" id="1.10.10.60:FF:000193">
    <property type="entry name" value="Ultrabithorax, isoform C"/>
    <property type="match status" value="1"/>
</dbReference>
<evidence type="ECO:0000256" key="8">
    <source>
        <dbReference type="PROSITE-ProRule" id="PRU00108"/>
    </source>
</evidence>
<dbReference type="PRINTS" id="PR00024">
    <property type="entry name" value="HOMEOBOX"/>
</dbReference>
<keyword evidence="6 8" id="KW-0539">Nucleus</keyword>
<dbReference type="InterPro" id="IPR009057">
    <property type="entry name" value="Homeodomain-like_sf"/>
</dbReference>
<proteinExistence type="evidence at transcript level"/>
<dbReference type="Gene3D" id="1.10.10.60">
    <property type="entry name" value="Homeodomain-like"/>
    <property type="match status" value="1"/>
</dbReference>
<feature type="region of interest" description="Disordered" evidence="10">
    <location>
        <begin position="261"/>
        <end position="297"/>
    </location>
</feature>
<dbReference type="PRINTS" id="PR00031">
    <property type="entry name" value="HTHREPRESSR"/>
</dbReference>
<dbReference type="SUPFAM" id="SSF46689">
    <property type="entry name" value="Homeodomain-like"/>
    <property type="match status" value="1"/>
</dbReference>
<dbReference type="EMBL" id="AB779698">
    <property type="protein sequence ID" value="BAO57700.1"/>
    <property type="molecule type" value="mRNA"/>
</dbReference>
<dbReference type="GO" id="GO:0005634">
    <property type="term" value="C:nucleus"/>
    <property type="evidence" value="ECO:0007669"/>
    <property type="project" value="UniProtKB-SubCell"/>
</dbReference>
<dbReference type="PANTHER" id="PTHR45659:SF4">
    <property type="entry name" value="HOMEOBOX PROTEIN ABDOMINAL-A"/>
    <property type="match status" value="1"/>
</dbReference>
<dbReference type="GO" id="GO:0000981">
    <property type="term" value="F:DNA-binding transcription factor activity, RNA polymerase II-specific"/>
    <property type="evidence" value="ECO:0007669"/>
    <property type="project" value="InterPro"/>
</dbReference>
<comment type="similarity">
    <text evidence="2">Belongs to the Antp homeobox family.</text>
</comment>
<comment type="subcellular location">
    <subcellularLocation>
        <location evidence="1 8 9">Nucleus</location>
    </subcellularLocation>
</comment>
<dbReference type="InterPro" id="IPR020479">
    <property type="entry name" value="HD_metazoa"/>
</dbReference>
<keyword evidence="4 8" id="KW-0238">DNA-binding</keyword>
<dbReference type="InterPro" id="IPR000047">
    <property type="entry name" value="HTH_motif"/>
</dbReference>
<evidence type="ECO:0000256" key="10">
    <source>
        <dbReference type="SAM" id="MobiDB-lite"/>
    </source>
</evidence>
<dbReference type="Pfam" id="PF00046">
    <property type="entry name" value="Homeodomain"/>
    <property type="match status" value="1"/>
</dbReference>
<dbReference type="PROSITE" id="PS50071">
    <property type="entry name" value="HOMEOBOX_2"/>
    <property type="match status" value="1"/>
</dbReference>
<evidence type="ECO:0000256" key="6">
    <source>
        <dbReference type="ARBA" id="ARBA00023242"/>
    </source>
</evidence>
<name>X5I196_9ECHN</name>
<evidence type="ECO:0000256" key="7">
    <source>
        <dbReference type="ARBA" id="ARBA00073753"/>
    </source>
</evidence>
<dbReference type="InterPro" id="IPR017970">
    <property type="entry name" value="Homeobox_CS"/>
</dbReference>
<dbReference type="InterPro" id="IPR001356">
    <property type="entry name" value="HD"/>
</dbReference>
<evidence type="ECO:0000256" key="2">
    <source>
        <dbReference type="ARBA" id="ARBA00009107"/>
    </source>
</evidence>
<dbReference type="CDD" id="cd00086">
    <property type="entry name" value="homeodomain"/>
    <property type="match status" value="1"/>
</dbReference>
<feature type="DNA-binding region" description="Homeobox" evidence="8">
    <location>
        <begin position="204"/>
        <end position="263"/>
    </location>
</feature>
<evidence type="ECO:0000256" key="3">
    <source>
        <dbReference type="ARBA" id="ARBA00022473"/>
    </source>
</evidence>
<dbReference type="SMART" id="SM00389">
    <property type="entry name" value="HOX"/>
    <property type="match status" value="1"/>
</dbReference>
<keyword evidence="5 8" id="KW-0371">Homeobox</keyword>
<dbReference type="PROSITE" id="PS00027">
    <property type="entry name" value="HOMEOBOX_1"/>
    <property type="match status" value="1"/>
</dbReference>
<feature type="domain" description="Homeobox" evidence="11">
    <location>
        <begin position="202"/>
        <end position="262"/>
    </location>
</feature>
<protein>
    <recommendedName>
        <fullName evidence="7">Homeobox protein HB1</fullName>
    </recommendedName>
</protein>
<keyword evidence="3" id="KW-0217">Developmental protein</keyword>
<dbReference type="GO" id="GO:0009952">
    <property type="term" value="P:anterior/posterior pattern specification"/>
    <property type="evidence" value="ECO:0007669"/>
    <property type="project" value="TreeGrafter"/>
</dbReference>
<evidence type="ECO:0000256" key="1">
    <source>
        <dbReference type="ARBA" id="ARBA00004123"/>
    </source>
</evidence>
<evidence type="ECO:0000313" key="12">
    <source>
        <dbReference type="EMBL" id="BAO57700.1"/>
    </source>
</evidence>
<dbReference type="AlphaFoldDB" id="X5I196"/>
<evidence type="ECO:0000259" key="11">
    <source>
        <dbReference type="PROSITE" id="PS50071"/>
    </source>
</evidence>